<dbReference type="PANTHER" id="PTHR33067:SF31">
    <property type="entry name" value="RNA-DIRECTED DNA POLYMERASE"/>
    <property type="match status" value="1"/>
</dbReference>
<evidence type="ECO:0000313" key="3">
    <source>
        <dbReference type="Proteomes" id="UP000280104"/>
    </source>
</evidence>
<evidence type="ECO:0000313" key="2">
    <source>
        <dbReference type="EMBL" id="SPT19808.1"/>
    </source>
</evidence>
<dbReference type="CDD" id="cd00303">
    <property type="entry name" value="retropepsin_like"/>
    <property type="match status" value="1"/>
</dbReference>
<sequence>MVKQEDFNAYFGRQLKQNAYMIEHFGDYMSRVKGELKLISKPASMVTTQVEQVLKSQNDLLNELNSKNNDYAIRVATRTGKMTQESLYPEGHPKRSEQDSQRNNIDAPSPSKKKNKKNDRTLHASSEPIAEPPENPNDISIFDAETQSGNEHEPSENVNEDVHDDAQPSNDNDVEIEPAVDLDNPQSKNQRCDKRDFVARKHGKEREPWVQKPMPFPPKPSKKKDDEDFELFAEMIRPIFLRMRLTDMLKMNPYAKYMKEIVTNKRKIPEAEISTMLANYTFKGGIPKKLGDPGVPTIPCSIKRNYVRTALCDLGAGVSVMPISLYHRLDLNKLTPTEISLQMADKSTDIPVGICEDVPVVVANVTILTDFVILGIPEDDSMSIILGRPFLNTAGAVIDCNKGNVTFMLMVMSTRYTFRGNNLKSTVSILLEKFHRLFLEVLNFLFLLSERDMIFLVLGMCISPLR</sequence>
<feature type="compositionally biased region" description="Basic and acidic residues" evidence="1">
    <location>
        <begin position="91"/>
        <end position="100"/>
    </location>
</feature>
<reference evidence="2 3" key="1">
    <citation type="submission" date="2018-05" db="EMBL/GenBank/DDBJ databases">
        <authorList>
            <person name="Thind KAUR A."/>
        </authorList>
    </citation>
    <scope>NUCLEOTIDE SEQUENCE [LARGE SCALE GENOMIC DNA]</scope>
</reference>
<feature type="region of interest" description="Disordered" evidence="1">
    <location>
        <begin position="82"/>
        <end position="225"/>
    </location>
</feature>
<dbReference type="EMBL" id="LS480641">
    <property type="protein sequence ID" value="SPT19808.1"/>
    <property type="molecule type" value="Genomic_DNA"/>
</dbReference>
<accession>A0A7H4LMH0</accession>
<proteinExistence type="predicted"/>
<dbReference type="PANTHER" id="PTHR33067">
    <property type="entry name" value="RNA-DIRECTED DNA POLYMERASE-RELATED"/>
    <property type="match status" value="1"/>
</dbReference>
<name>A0A7H4LMH0_WHEAT</name>
<dbReference type="InterPro" id="IPR021109">
    <property type="entry name" value="Peptidase_aspartic_dom_sf"/>
</dbReference>
<dbReference type="Proteomes" id="UP000280104">
    <property type="component" value="Chromosome II"/>
</dbReference>
<dbReference type="AlphaFoldDB" id="A0A7H4LMH0"/>
<protein>
    <submittedName>
        <fullName evidence="2">Uncharacterized protein</fullName>
    </submittedName>
</protein>
<organism evidence="2 3">
    <name type="scientific">Triticum aestivum</name>
    <name type="common">Wheat</name>
    <dbReference type="NCBI Taxonomy" id="4565"/>
    <lineage>
        <taxon>Eukaryota</taxon>
        <taxon>Viridiplantae</taxon>
        <taxon>Streptophyta</taxon>
        <taxon>Embryophyta</taxon>
        <taxon>Tracheophyta</taxon>
        <taxon>Spermatophyta</taxon>
        <taxon>Magnoliopsida</taxon>
        <taxon>Liliopsida</taxon>
        <taxon>Poales</taxon>
        <taxon>Poaceae</taxon>
        <taxon>BOP clade</taxon>
        <taxon>Pooideae</taxon>
        <taxon>Triticodae</taxon>
        <taxon>Triticeae</taxon>
        <taxon>Triticinae</taxon>
        <taxon>Triticum</taxon>
    </lineage>
</organism>
<evidence type="ECO:0000256" key="1">
    <source>
        <dbReference type="SAM" id="MobiDB-lite"/>
    </source>
</evidence>
<feature type="compositionally biased region" description="Basic and acidic residues" evidence="1">
    <location>
        <begin position="190"/>
        <end position="209"/>
    </location>
</feature>
<gene>
    <name evidence="2" type="ORF">CAMPLR22A2D_LOCUS4433</name>
</gene>
<dbReference type="SUPFAM" id="SSF50630">
    <property type="entry name" value="Acid proteases"/>
    <property type="match status" value="1"/>
</dbReference>
<dbReference type="Gene3D" id="2.40.70.10">
    <property type="entry name" value="Acid Proteases"/>
    <property type="match status" value="1"/>
</dbReference>
<feature type="compositionally biased region" description="Basic and acidic residues" evidence="1">
    <location>
        <begin position="150"/>
        <end position="166"/>
    </location>
</feature>